<evidence type="ECO:0000256" key="2">
    <source>
        <dbReference type="ARBA" id="ARBA00022475"/>
    </source>
</evidence>
<evidence type="ECO:0000313" key="7">
    <source>
        <dbReference type="EMBL" id="SUU83519.1"/>
    </source>
</evidence>
<evidence type="ECO:0000256" key="4">
    <source>
        <dbReference type="ARBA" id="ARBA00022989"/>
    </source>
</evidence>
<dbReference type="Proteomes" id="UP000254343">
    <property type="component" value="Unassembled WGS sequence"/>
</dbReference>
<dbReference type="PANTHER" id="PTHR30086:SF20">
    <property type="entry name" value="ARGININE EXPORTER PROTEIN ARGO-RELATED"/>
    <property type="match status" value="1"/>
</dbReference>
<feature type="transmembrane region" description="Helical" evidence="6">
    <location>
        <begin position="186"/>
        <end position="204"/>
    </location>
</feature>
<gene>
    <name evidence="7" type="primary">rhtB</name>
    <name evidence="7" type="ORF">NCTC12722_00686</name>
</gene>
<dbReference type="PANTHER" id="PTHR30086">
    <property type="entry name" value="ARGININE EXPORTER PROTEIN ARGO"/>
    <property type="match status" value="1"/>
</dbReference>
<evidence type="ECO:0000313" key="8">
    <source>
        <dbReference type="Proteomes" id="UP000254343"/>
    </source>
</evidence>
<keyword evidence="3 6" id="KW-0812">Transmembrane</keyword>
<keyword evidence="2" id="KW-1003">Cell membrane</keyword>
<feature type="transmembrane region" description="Helical" evidence="6">
    <location>
        <begin position="43"/>
        <end position="63"/>
    </location>
</feature>
<dbReference type="GO" id="GO:0005886">
    <property type="term" value="C:plasma membrane"/>
    <property type="evidence" value="ECO:0007669"/>
    <property type="project" value="UniProtKB-SubCell"/>
</dbReference>
<feature type="transmembrane region" description="Helical" evidence="6">
    <location>
        <begin position="154"/>
        <end position="174"/>
    </location>
</feature>
<comment type="subcellular location">
    <subcellularLocation>
        <location evidence="1">Cell membrane</location>
        <topology evidence="1">Multi-pass membrane protein</topology>
    </subcellularLocation>
</comment>
<dbReference type="AlphaFoldDB" id="A0A380W4M6"/>
<dbReference type="EMBL" id="UIGB01000001">
    <property type="protein sequence ID" value="SUU83519.1"/>
    <property type="molecule type" value="Genomic_DNA"/>
</dbReference>
<evidence type="ECO:0000256" key="3">
    <source>
        <dbReference type="ARBA" id="ARBA00022692"/>
    </source>
</evidence>
<dbReference type="InterPro" id="IPR001123">
    <property type="entry name" value="LeuE-type"/>
</dbReference>
<keyword evidence="4 6" id="KW-1133">Transmembrane helix</keyword>
<reference evidence="7 8" key="1">
    <citation type="submission" date="2018-06" db="EMBL/GenBank/DDBJ databases">
        <authorList>
            <consortium name="Pathogen Informatics"/>
            <person name="Doyle S."/>
        </authorList>
    </citation>
    <scope>NUCLEOTIDE SEQUENCE [LARGE SCALE GENOMIC DNA]</scope>
    <source>
        <strain evidence="7 8">NCTC12722</strain>
    </source>
</reference>
<proteinExistence type="predicted"/>
<sequence length="209" mass="22156">MLSSSLAAFALTALVVEMTPGPNMAYLAALSLSQGIRAGLAAVIGVALGLSVYGVAAALGLSAIIDRSPLLYEVLRWGGVAYLLWLAWEAWASEAETSPQHADDPNARPWIAFRRGLITNLLNPKAAVFYVAVLPDFVRIDAGSVASQTLMLSAIYVGIATAIHLVIVCLAGRLQGVIATPDKRRTIRRILALLLAAIAIWFAFSTARS</sequence>
<keyword evidence="5 6" id="KW-0472">Membrane</keyword>
<evidence type="ECO:0000256" key="6">
    <source>
        <dbReference type="SAM" id="Phobius"/>
    </source>
</evidence>
<evidence type="ECO:0000256" key="1">
    <source>
        <dbReference type="ARBA" id="ARBA00004651"/>
    </source>
</evidence>
<dbReference type="PIRSF" id="PIRSF006324">
    <property type="entry name" value="LeuE"/>
    <property type="match status" value="1"/>
</dbReference>
<name>A0A380W4M6_AFIFE</name>
<evidence type="ECO:0000256" key="5">
    <source>
        <dbReference type="ARBA" id="ARBA00023136"/>
    </source>
</evidence>
<accession>A0A380W4M6</accession>
<dbReference type="Pfam" id="PF01810">
    <property type="entry name" value="LysE"/>
    <property type="match status" value="1"/>
</dbReference>
<protein>
    <submittedName>
        <fullName evidence="7">Homoserine/homoserine lactone efflux protein</fullName>
    </submittedName>
</protein>
<organism evidence="7 8">
    <name type="scientific">Afipia felis</name>
    <name type="common">Cat scratch disease bacillus</name>
    <dbReference type="NCBI Taxonomy" id="1035"/>
    <lineage>
        <taxon>Bacteria</taxon>
        <taxon>Pseudomonadati</taxon>
        <taxon>Pseudomonadota</taxon>
        <taxon>Alphaproteobacteria</taxon>
        <taxon>Hyphomicrobiales</taxon>
        <taxon>Nitrobacteraceae</taxon>
        <taxon>Afipia</taxon>
    </lineage>
</organism>
<dbReference type="RefSeq" id="WP_002718298.1">
    <property type="nucleotide sequence ID" value="NZ_UFSI01000001.1"/>
</dbReference>
<dbReference type="GO" id="GO:0015171">
    <property type="term" value="F:amino acid transmembrane transporter activity"/>
    <property type="evidence" value="ECO:0007669"/>
    <property type="project" value="TreeGrafter"/>
</dbReference>